<name>A0AA40SYR8_9NOST</name>
<accession>A0AA40SYR8</accession>
<dbReference type="PANTHER" id="PTHR43780">
    <property type="entry name" value="1-AMINOCYCLOPROPANE-1-CARBOXYLATE DEAMINASE-RELATED"/>
    <property type="match status" value="1"/>
</dbReference>
<reference evidence="7" key="1">
    <citation type="submission" date="2019-07" db="EMBL/GenBank/DDBJ databases">
        <title>Toxilogical consequences of a new and cryptic species of cyanobacteria (Komarekiella delphini-convector) recovered from the epidermis of a bottlenose dolphin and 1500 ft. in the air.</title>
        <authorList>
            <person name="Brown A.O."/>
            <person name="Dvorak P."/>
            <person name="Villanueva C.D."/>
            <person name="Foss A.J."/>
            <person name="Garvey A.D."/>
            <person name="Gibson Q.A."/>
            <person name="Johansen J.R."/>
            <person name="Casamatta D.A."/>
        </authorList>
    </citation>
    <scope>NUCLEOTIDE SEQUENCE</scope>
    <source>
        <strain evidence="7">SJRDD-AB1</strain>
    </source>
</reference>
<evidence type="ECO:0000313" key="8">
    <source>
        <dbReference type="Proteomes" id="UP001165986"/>
    </source>
</evidence>
<evidence type="ECO:0000313" key="7">
    <source>
        <dbReference type="EMBL" id="MBD6617514.1"/>
    </source>
</evidence>
<sequence>MSSMFLPPPIQQINSAIADHANVDLYVLRLDLIHPWVNGNKWFKLKYNLLEAKQKNCPTLLTFGGAYSNHIYATAAAGNLFGFRTVGVIRGEERLPLNPTLSFAVQQGMQLVYLNRETYRQRHTIAVCEDLRQCFGEVFIIPEGGCNLNGVRGCTEIIDTAAFDTICVACGTATTLAGITLSLHQGQRVIAFPVLKNGSFLAQEIDSLLRNYLASGLPAPTEPGAWEMVCDYHFGGYAKVNDELLRFSQQFRQAHGIPLDYVYTAKMFYGVMDLLQQGFFAQSDRQRHRLLLVHTGGLQGNVGMEARL</sequence>
<dbReference type="GO" id="GO:1901605">
    <property type="term" value="P:alpha-amino acid metabolic process"/>
    <property type="evidence" value="ECO:0007669"/>
    <property type="project" value="UniProtKB-ARBA"/>
</dbReference>
<dbReference type="PIRSF" id="PIRSF006278">
    <property type="entry name" value="ACCD_DCysDesulf"/>
    <property type="match status" value="1"/>
</dbReference>
<dbReference type="GO" id="GO:0019148">
    <property type="term" value="F:D-cysteine desulfhydrase activity"/>
    <property type="evidence" value="ECO:0007669"/>
    <property type="project" value="TreeGrafter"/>
</dbReference>
<keyword evidence="3 5" id="KW-0663">Pyridoxal phosphate</keyword>
<keyword evidence="8" id="KW-1185">Reference proteome</keyword>
<dbReference type="Pfam" id="PF00291">
    <property type="entry name" value="PALP"/>
    <property type="match status" value="1"/>
</dbReference>
<feature type="active site" description="Nucleophile" evidence="4">
    <location>
        <position position="68"/>
    </location>
</feature>
<evidence type="ECO:0000256" key="3">
    <source>
        <dbReference type="ARBA" id="ARBA00022898"/>
    </source>
</evidence>
<protein>
    <submittedName>
        <fullName evidence="7">1-aminocyclopropane-1-carboxylate deaminase/D-cysteine desulfhydrase</fullName>
    </submittedName>
</protein>
<dbReference type="InterPro" id="IPR036052">
    <property type="entry name" value="TrpB-like_PALP_sf"/>
</dbReference>
<dbReference type="EMBL" id="VJXY01000017">
    <property type="protein sequence ID" value="MBD6617514.1"/>
    <property type="molecule type" value="Genomic_DNA"/>
</dbReference>
<evidence type="ECO:0000256" key="4">
    <source>
        <dbReference type="PIRSR" id="PIRSR006278-1"/>
    </source>
</evidence>
<dbReference type="RefSeq" id="WP_191758727.1">
    <property type="nucleotide sequence ID" value="NZ_VJXY01000017.1"/>
</dbReference>
<dbReference type="Gene3D" id="3.40.50.1100">
    <property type="match status" value="2"/>
</dbReference>
<proteinExistence type="inferred from homology"/>
<dbReference type="InterPro" id="IPR027278">
    <property type="entry name" value="ACCD_DCysDesulf"/>
</dbReference>
<dbReference type="SUPFAM" id="SSF53686">
    <property type="entry name" value="Tryptophan synthase beta subunit-like PLP-dependent enzymes"/>
    <property type="match status" value="1"/>
</dbReference>
<comment type="similarity">
    <text evidence="2">Belongs to the ACC deaminase/D-cysteine desulfhydrase family.</text>
</comment>
<evidence type="ECO:0000256" key="2">
    <source>
        <dbReference type="ARBA" id="ARBA00008639"/>
    </source>
</evidence>
<dbReference type="PANTHER" id="PTHR43780:SF2">
    <property type="entry name" value="1-AMINOCYCLOPROPANE-1-CARBOXYLATE DEAMINASE-RELATED"/>
    <property type="match status" value="1"/>
</dbReference>
<feature type="modified residue" description="N6-(pyridoxal phosphate)lysine" evidence="5">
    <location>
        <position position="41"/>
    </location>
</feature>
<dbReference type="Proteomes" id="UP001165986">
    <property type="component" value="Unassembled WGS sequence"/>
</dbReference>
<feature type="domain" description="Tryptophan synthase beta chain-like PALP" evidence="6">
    <location>
        <begin position="17"/>
        <end position="295"/>
    </location>
</feature>
<evidence type="ECO:0000256" key="1">
    <source>
        <dbReference type="ARBA" id="ARBA00001933"/>
    </source>
</evidence>
<gene>
    <name evidence="7" type="ORF">FNW02_17200</name>
</gene>
<evidence type="ECO:0000256" key="5">
    <source>
        <dbReference type="PIRSR" id="PIRSR006278-2"/>
    </source>
</evidence>
<dbReference type="AlphaFoldDB" id="A0AA40SYR8"/>
<organism evidence="7 8">
    <name type="scientific">Komarekiella delphini-convector SJRDD-AB1</name>
    <dbReference type="NCBI Taxonomy" id="2593771"/>
    <lineage>
        <taxon>Bacteria</taxon>
        <taxon>Bacillati</taxon>
        <taxon>Cyanobacteriota</taxon>
        <taxon>Cyanophyceae</taxon>
        <taxon>Nostocales</taxon>
        <taxon>Nostocaceae</taxon>
        <taxon>Komarekiella</taxon>
        <taxon>Komarekiella delphini-convector</taxon>
    </lineage>
</organism>
<comment type="caution">
    <text evidence="7">The sequence shown here is derived from an EMBL/GenBank/DDBJ whole genome shotgun (WGS) entry which is preliminary data.</text>
</comment>
<comment type="cofactor">
    <cofactor evidence="1">
        <name>pyridoxal 5'-phosphate</name>
        <dbReference type="ChEBI" id="CHEBI:597326"/>
    </cofactor>
</comment>
<evidence type="ECO:0000259" key="6">
    <source>
        <dbReference type="Pfam" id="PF00291"/>
    </source>
</evidence>
<dbReference type="InterPro" id="IPR001926">
    <property type="entry name" value="TrpB-like_PALP"/>
</dbReference>